<dbReference type="InterPro" id="IPR016181">
    <property type="entry name" value="Acyl_CoA_acyltransferase"/>
</dbReference>
<name>A0ABT0KWC0_9GAMM</name>
<keyword evidence="3" id="KW-1185">Reference proteome</keyword>
<dbReference type="SUPFAM" id="SSF55729">
    <property type="entry name" value="Acyl-CoA N-acyltransferases (Nat)"/>
    <property type="match status" value="1"/>
</dbReference>
<organism evidence="2 3">
    <name type="scientific">Shewanella aestuarii</name>
    <dbReference type="NCBI Taxonomy" id="1028752"/>
    <lineage>
        <taxon>Bacteria</taxon>
        <taxon>Pseudomonadati</taxon>
        <taxon>Pseudomonadota</taxon>
        <taxon>Gammaproteobacteria</taxon>
        <taxon>Alteromonadales</taxon>
        <taxon>Shewanellaceae</taxon>
        <taxon>Shewanella</taxon>
    </lineage>
</organism>
<dbReference type="EMBL" id="JAKILK010000001">
    <property type="protein sequence ID" value="MCL1115763.1"/>
    <property type="molecule type" value="Genomic_DNA"/>
</dbReference>
<protein>
    <submittedName>
        <fullName evidence="2">GNAT family N-acetyltransferase</fullName>
    </submittedName>
</protein>
<proteinExistence type="predicted"/>
<reference evidence="2 3" key="1">
    <citation type="submission" date="2022-01" db="EMBL/GenBank/DDBJ databases">
        <title>Whole genome-based taxonomy of the Shewanellaceae.</title>
        <authorList>
            <person name="Martin-Rodriguez A.J."/>
        </authorList>
    </citation>
    <scope>NUCLEOTIDE SEQUENCE [LARGE SCALE GENOMIC DNA]</scope>
    <source>
        <strain evidence="2 3">JCM 17801</strain>
    </source>
</reference>
<dbReference type="CDD" id="cd04301">
    <property type="entry name" value="NAT_SF"/>
    <property type="match status" value="1"/>
</dbReference>
<evidence type="ECO:0000259" key="1">
    <source>
        <dbReference type="PROSITE" id="PS51186"/>
    </source>
</evidence>
<feature type="domain" description="N-acetyltransferase" evidence="1">
    <location>
        <begin position="1"/>
        <end position="123"/>
    </location>
</feature>
<evidence type="ECO:0000313" key="2">
    <source>
        <dbReference type="EMBL" id="MCL1115763.1"/>
    </source>
</evidence>
<dbReference type="Pfam" id="PF00583">
    <property type="entry name" value="Acetyltransf_1"/>
    <property type="match status" value="1"/>
</dbReference>
<accession>A0ABT0KWC0</accession>
<dbReference type="PROSITE" id="PS51186">
    <property type="entry name" value="GNAT"/>
    <property type="match status" value="1"/>
</dbReference>
<dbReference type="Proteomes" id="UP001203212">
    <property type="component" value="Unassembled WGS sequence"/>
</dbReference>
<sequence length="123" mass="14066">MHIRLAADTDLQPLSHLFDHYRQSCDHPSDINGCYTFLSQRLSENDSIIFVACESDNILGFIQLYPSFSSLLLQPVWYFEDAYVMPQYRNQGIASQMIARANVLANSAQVKLVDGHREQSLRV</sequence>
<comment type="caution">
    <text evidence="2">The sequence shown here is derived from an EMBL/GenBank/DDBJ whole genome shotgun (WGS) entry which is preliminary data.</text>
</comment>
<gene>
    <name evidence="2" type="ORF">L2689_00695</name>
</gene>
<dbReference type="InterPro" id="IPR000182">
    <property type="entry name" value="GNAT_dom"/>
</dbReference>
<evidence type="ECO:0000313" key="3">
    <source>
        <dbReference type="Proteomes" id="UP001203212"/>
    </source>
</evidence>
<dbReference type="RefSeq" id="WP_188839471.1">
    <property type="nucleotide sequence ID" value="NZ_BMOT01000001.1"/>
</dbReference>
<dbReference type="Gene3D" id="3.40.630.30">
    <property type="match status" value="1"/>
</dbReference>